<organism evidence="1 2">
    <name type="scientific">Rhododendron molle</name>
    <name type="common">Chinese azalea</name>
    <name type="synonym">Azalea mollis</name>
    <dbReference type="NCBI Taxonomy" id="49168"/>
    <lineage>
        <taxon>Eukaryota</taxon>
        <taxon>Viridiplantae</taxon>
        <taxon>Streptophyta</taxon>
        <taxon>Embryophyta</taxon>
        <taxon>Tracheophyta</taxon>
        <taxon>Spermatophyta</taxon>
        <taxon>Magnoliopsida</taxon>
        <taxon>eudicotyledons</taxon>
        <taxon>Gunneridae</taxon>
        <taxon>Pentapetalae</taxon>
        <taxon>asterids</taxon>
        <taxon>Ericales</taxon>
        <taxon>Ericaceae</taxon>
        <taxon>Ericoideae</taxon>
        <taxon>Rhodoreae</taxon>
        <taxon>Rhododendron</taxon>
    </lineage>
</organism>
<dbReference type="EMBL" id="CM046397">
    <property type="protein sequence ID" value="KAI8535329.1"/>
    <property type="molecule type" value="Genomic_DNA"/>
</dbReference>
<comment type="caution">
    <text evidence="1">The sequence shown here is derived from an EMBL/GenBank/DDBJ whole genome shotgun (WGS) entry which is preliminary data.</text>
</comment>
<evidence type="ECO:0000313" key="2">
    <source>
        <dbReference type="Proteomes" id="UP001062846"/>
    </source>
</evidence>
<keyword evidence="2" id="KW-1185">Reference proteome</keyword>
<proteinExistence type="predicted"/>
<reference evidence="1" key="1">
    <citation type="submission" date="2022-02" db="EMBL/GenBank/DDBJ databases">
        <title>Plant Genome Project.</title>
        <authorList>
            <person name="Zhang R.-G."/>
        </authorList>
    </citation>
    <scope>NUCLEOTIDE SEQUENCE</scope>
    <source>
        <strain evidence="1">AT1</strain>
    </source>
</reference>
<evidence type="ECO:0000313" key="1">
    <source>
        <dbReference type="EMBL" id="KAI8535329.1"/>
    </source>
</evidence>
<gene>
    <name evidence="1" type="ORF">RHMOL_Rhmol10G0165700</name>
</gene>
<protein>
    <submittedName>
        <fullName evidence="1">Uncharacterized protein</fullName>
    </submittedName>
</protein>
<dbReference type="Proteomes" id="UP001062846">
    <property type="component" value="Chromosome 10"/>
</dbReference>
<name>A0ACC0M421_RHOML</name>
<sequence>MPRGFSTRGSMGWGLQSGQTPRPLYSSVHHLSRTWASRFMRRINSLEPEKGFRKLRGYCGGLGYQLGNRTMMCGPESGGGSTRNLYK</sequence>
<accession>A0ACC0M421</accession>